<evidence type="ECO:0000256" key="16">
    <source>
        <dbReference type="HAMAP-Rule" id="MF_01398"/>
    </source>
</evidence>
<reference evidence="19 20" key="1">
    <citation type="submission" date="2016-11" db="EMBL/GenBank/DDBJ databases">
        <authorList>
            <person name="Jaros S."/>
            <person name="Januszkiewicz K."/>
            <person name="Wedrychowicz H."/>
        </authorList>
    </citation>
    <scope>NUCLEOTIDE SEQUENCE [LARGE SCALE GENOMIC DNA]</scope>
    <source>
        <strain evidence="19 20">DSM 19436</strain>
    </source>
</reference>
<organism evidence="19 20">
    <name type="scientific">Kaistia soli DSM 19436</name>
    <dbReference type="NCBI Taxonomy" id="1122133"/>
    <lineage>
        <taxon>Bacteria</taxon>
        <taxon>Pseudomonadati</taxon>
        <taxon>Pseudomonadota</taxon>
        <taxon>Alphaproteobacteria</taxon>
        <taxon>Hyphomicrobiales</taxon>
        <taxon>Kaistiaceae</taxon>
        <taxon>Kaistia</taxon>
    </lineage>
</organism>
<dbReference type="Proteomes" id="UP000184485">
    <property type="component" value="Unassembled WGS sequence"/>
</dbReference>
<evidence type="ECO:0000313" key="19">
    <source>
        <dbReference type="EMBL" id="SHE71505.1"/>
    </source>
</evidence>
<keyword evidence="9 16" id="KW-0406">Ion transport</keyword>
<dbReference type="GO" id="GO:0045259">
    <property type="term" value="C:proton-transporting ATP synthase complex"/>
    <property type="evidence" value="ECO:0007669"/>
    <property type="project" value="UniProtKB-KW"/>
</dbReference>
<keyword evidence="8 16" id="KW-1133">Transmembrane helix</keyword>
<feature type="transmembrane region" description="Helical" evidence="16">
    <location>
        <begin position="6"/>
        <end position="25"/>
    </location>
</feature>
<comment type="subcellular location">
    <subcellularLocation>
        <location evidence="1">Cell inner membrane</location>
        <topology evidence="1">Single-pass membrane protein</topology>
    </subcellularLocation>
    <subcellularLocation>
        <location evidence="16">Cell membrane</location>
        <topology evidence="16">Single-pass membrane protein</topology>
    </subcellularLocation>
</comment>
<dbReference type="GO" id="GO:0005886">
    <property type="term" value="C:plasma membrane"/>
    <property type="evidence" value="ECO:0007669"/>
    <property type="project" value="UniProtKB-SubCell"/>
</dbReference>
<evidence type="ECO:0000256" key="7">
    <source>
        <dbReference type="ARBA" id="ARBA00022781"/>
    </source>
</evidence>
<keyword evidence="7 16" id="KW-0375">Hydrogen ion transport</keyword>
<protein>
    <recommendedName>
        <fullName evidence="16">ATP synthase subunit b</fullName>
    </recommendedName>
    <alternativeName>
        <fullName evidence="16">ATP synthase F(0) sector subunit b</fullName>
    </alternativeName>
    <alternativeName>
        <fullName evidence="16">ATPase subunit I</fullName>
    </alternativeName>
    <alternativeName>
        <fullName evidence="16">F-type ATPase subunit b</fullName>
        <shortName evidence="16">F-ATPase subunit b</shortName>
    </alternativeName>
</protein>
<evidence type="ECO:0000313" key="20">
    <source>
        <dbReference type="Proteomes" id="UP000184485"/>
    </source>
</evidence>
<evidence type="ECO:0000256" key="11">
    <source>
        <dbReference type="ARBA" id="ARBA00023310"/>
    </source>
</evidence>
<keyword evidence="18" id="KW-0175">Coiled coil</keyword>
<sequence>MEFDATFFALVGLILFLVLLGYLGVHKTVAKALDNRAGAIAKELDEAKRLRAEAALLLAEYQKKARDAEVEAREIVDQAGREAAALAEEAKTAMEDYVTRRTKMAEDKITQAEHQAMQEVRSLSADLAVAAAEKILSARLKGDAAAELVTSAINDVRNRLN</sequence>
<keyword evidence="11 16" id="KW-0066">ATP synthesis</keyword>
<evidence type="ECO:0000256" key="4">
    <source>
        <dbReference type="ARBA" id="ARBA00022475"/>
    </source>
</evidence>
<evidence type="ECO:0000256" key="17">
    <source>
        <dbReference type="RuleBase" id="RU003848"/>
    </source>
</evidence>
<keyword evidence="5 16" id="KW-0138">CF(0)</keyword>
<dbReference type="CDD" id="cd06503">
    <property type="entry name" value="ATP-synt_Fo_b"/>
    <property type="match status" value="1"/>
</dbReference>
<dbReference type="EMBL" id="FQUP01000001">
    <property type="protein sequence ID" value="SHE71505.1"/>
    <property type="molecule type" value="Genomic_DNA"/>
</dbReference>
<comment type="subunit">
    <text evidence="15">F-type ATPases have 2 components, F(1) - the catalytic core - and F(0) - the membrane proton channel. F(1) has five subunits: alpha(3), beta(3), gamma(1), delta(1), epsilon(1). F(0) has four main subunits: a(1), b(2) and c(10-14). The alpha and beta chains form an alternating ring which encloses part of the gamma chain. F(1) is attached to F(0) by a central stalk formed by the gamma and epsilon chains, while a peripheral stalk is formed by the delta and b chains.</text>
</comment>
<comment type="function">
    <text evidence="13">Component of the F(0) channel, it forms part of the peripheral stalk, linking F(1) to F(0). The b'-subunit is a diverged and duplicated form of b found in plants and photosynthetic bacteria.</text>
</comment>
<dbReference type="Pfam" id="PF00430">
    <property type="entry name" value="ATP-synt_B"/>
    <property type="match status" value="1"/>
</dbReference>
<dbReference type="GO" id="GO:0046961">
    <property type="term" value="F:proton-transporting ATPase activity, rotational mechanism"/>
    <property type="evidence" value="ECO:0007669"/>
    <property type="project" value="TreeGrafter"/>
</dbReference>
<evidence type="ECO:0000256" key="12">
    <source>
        <dbReference type="ARBA" id="ARBA00025198"/>
    </source>
</evidence>
<dbReference type="InterPro" id="IPR050059">
    <property type="entry name" value="ATP_synthase_B_chain"/>
</dbReference>
<dbReference type="AlphaFoldDB" id="A0A1M4VRK8"/>
<dbReference type="HAMAP" id="MF_01398">
    <property type="entry name" value="ATP_synth_b_bprime"/>
    <property type="match status" value="1"/>
</dbReference>
<dbReference type="RefSeq" id="WP_073051440.1">
    <property type="nucleotide sequence ID" value="NZ_FQUP01000001.1"/>
</dbReference>
<dbReference type="InterPro" id="IPR002146">
    <property type="entry name" value="ATP_synth_b/b'su_bac/chlpt"/>
</dbReference>
<gene>
    <name evidence="16" type="primary">atpF</name>
    <name evidence="19" type="ORF">SAMN02745157_0773</name>
</gene>
<evidence type="ECO:0000256" key="6">
    <source>
        <dbReference type="ARBA" id="ARBA00022692"/>
    </source>
</evidence>
<keyword evidence="4 16" id="KW-1003">Cell membrane</keyword>
<dbReference type="OrthoDB" id="8479836at2"/>
<evidence type="ECO:0000256" key="14">
    <source>
        <dbReference type="ARBA" id="ARBA00025830"/>
    </source>
</evidence>
<evidence type="ECO:0000256" key="13">
    <source>
        <dbReference type="ARBA" id="ARBA00025614"/>
    </source>
</evidence>
<name>A0A1M4VRK8_9HYPH</name>
<evidence type="ECO:0000256" key="18">
    <source>
        <dbReference type="SAM" id="Coils"/>
    </source>
</evidence>
<keyword evidence="20" id="KW-1185">Reference proteome</keyword>
<evidence type="ECO:0000256" key="8">
    <source>
        <dbReference type="ARBA" id="ARBA00022989"/>
    </source>
</evidence>
<evidence type="ECO:0000256" key="15">
    <source>
        <dbReference type="ARBA" id="ARBA00026054"/>
    </source>
</evidence>
<evidence type="ECO:0000256" key="9">
    <source>
        <dbReference type="ARBA" id="ARBA00023065"/>
    </source>
</evidence>
<accession>A0A1M4VRK8</accession>
<evidence type="ECO:0000256" key="10">
    <source>
        <dbReference type="ARBA" id="ARBA00023136"/>
    </source>
</evidence>
<evidence type="ECO:0000256" key="1">
    <source>
        <dbReference type="ARBA" id="ARBA00004377"/>
    </source>
</evidence>
<evidence type="ECO:0000256" key="2">
    <source>
        <dbReference type="ARBA" id="ARBA00005513"/>
    </source>
</evidence>
<comment type="function">
    <text evidence="12 16">F(1)F(0) ATP synthase produces ATP from ADP in the presence of a proton or sodium gradient. F-type ATPases consist of two structural domains, F(1) containing the extramembraneous catalytic core and F(0) containing the membrane proton channel, linked together by a central stalk and a peripheral stalk. During catalysis, ATP synthesis in the catalytic domain of F(1) is coupled via a rotary mechanism of the central stalk subunits to proton translocation.</text>
</comment>
<feature type="coiled-coil region" evidence="18">
    <location>
        <begin position="30"/>
        <end position="96"/>
    </location>
</feature>
<evidence type="ECO:0000256" key="5">
    <source>
        <dbReference type="ARBA" id="ARBA00022547"/>
    </source>
</evidence>
<keyword evidence="10 16" id="KW-0472">Membrane</keyword>
<evidence type="ECO:0000256" key="3">
    <source>
        <dbReference type="ARBA" id="ARBA00022448"/>
    </source>
</evidence>
<dbReference type="NCBIfam" id="TIGR01144">
    <property type="entry name" value="ATP_synt_b"/>
    <property type="match status" value="1"/>
</dbReference>
<comment type="similarity">
    <text evidence="2 16 17">Belongs to the ATPase B chain family.</text>
</comment>
<dbReference type="PANTHER" id="PTHR33445">
    <property type="entry name" value="ATP SYNTHASE SUBUNIT B', CHLOROPLASTIC"/>
    <property type="match status" value="1"/>
</dbReference>
<dbReference type="PANTHER" id="PTHR33445:SF1">
    <property type="entry name" value="ATP SYNTHASE SUBUNIT B"/>
    <property type="match status" value="1"/>
</dbReference>
<proteinExistence type="inferred from homology"/>
<comment type="subunit">
    <text evidence="14 16">F-type ATPases have 2 components, F(1) - the catalytic core - and F(0) - the membrane proton channel. F(1) has five subunits: alpha(3), beta(3), gamma(1), delta(1), epsilon(1). F(0) has three main subunits: a(1), b(2) and c(10-14). The alpha and beta chains form an alternating ring which encloses part of the gamma chain. F(1) is attached to F(0) by a central stalk formed by the gamma and epsilon chains, while a peripheral stalk is formed by the delta and b chains.</text>
</comment>
<keyword evidence="3 16" id="KW-0813">Transport</keyword>
<dbReference type="STRING" id="1122133.SAMN02745157_0773"/>
<dbReference type="InterPro" id="IPR005864">
    <property type="entry name" value="ATP_synth_F0_bsu_bac"/>
</dbReference>
<keyword evidence="6 16" id="KW-0812">Transmembrane</keyword>
<dbReference type="GO" id="GO:0046933">
    <property type="term" value="F:proton-transporting ATP synthase activity, rotational mechanism"/>
    <property type="evidence" value="ECO:0007669"/>
    <property type="project" value="UniProtKB-UniRule"/>
</dbReference>